<reference evidence="2" key="1">
    <citation type="submission" date="2015-04" db="EMBL/GenBank/DDBJ databases">
        <authorList>
            <person name="Wilson R.K."/>
            <person name="Warren W."/>
            <person name="Dotson E."/>
            <person name="Oliveira P.L."/>
        </authorList>
    </citation>
    <scope>NUCLEOTIDE SEQUENCE</scope>
</reference>
<organism evidence="1 2">
    <name type="scientific">Rhodnius prolixus</name>
    <name type="common">Triatomid bug</name>
    <dbReference type="NCBI Taxonomy" id="13249"/>
    <lineage>
        <taxon>Eukaryota</taxon>
        <taxon>Metazoa</taxon>
        <taxon>Ecdysozoa</taxon>
        <taxon>Arthropoda</taxon>
        <taxon>Hexapoda</taxon>
        <taxon>Insecta</taxon>
        <taxon>Pterygota</taxon>
        <taxon>Neoptera</taxon>
        <taxon>Paraneoptera</taxon>
        <taxon>Hemiptera</taxon>
        <taxon>Heteroptera</taxon>
        <taxon>Panheteroptera</taxon>
        <taxon>Cimicomorpha</taxon>
        <taxon>Reduviidae</taxon>
        <taxon>Triatominae</taxon>
        <taxon>Rhodnius</taxon>
    </lineage>
</organism>
<name>T1HJ49_RHOPR</name>
<dbReference type="VEuPathDB" id="VectorBase:RPRC004072"/>
<dbReference type="EMBL" id="ACPB03027178">
    <property type="status" value="NOT_ANNOTATED_CDS"/>
    <property type="molecule type" value="Genomic_DNA"/>
</dbReference>
<dbReference type="InParanoid" id="T1HJ49"/>
<protein>
    <submittedName>
        <fullName evidence="1">Uncharacterized protein</fullName>
    </submittedName>
</protein>
<dbReference type="EMBL" id="ACPB03041528">
    <property type="status" value="NOT_ANNOTATED_CDS"/>
    <property type="molecule type" value="Genomic_DNA"/>
</dbReference>
<dbReference type="EnsemblMetazoa" id="RPRC004072-RA">
    <property type="protein sequence ID" value="RPRC004072-PA"/>
    <property type="gene ID" value="RPRC004072"/>
</dbReference>
<dbReference type="EnsemblMetazoa" id="RPRC010432-RA">
    <property type="protein sequence ID" value="RPRC010432-PA"/>
    <property type="gene ID" value="RPRC010432"/>
</dbReference>
<evidence type="ECO:0000313" key="2">
    <source>
        <dbReference type="Proteomes" id="UP000015103"/>
    </source>
</evidence>
<dbReference type="AlphaFoldDB" id="T1HJ49"/>
<dbReference type="HOGENOM" id="CLU_3422612_0_0_1"/>
<evidence type="ECO:0000313" key="1">
    <source>
        <dbReference type="EnsemblMetazoa" id="RPRC004072-PA"/>
    </source>
</evidence>
<keyword evidence="2" id="KW-1185">Reference proteome</keyword>
<reference evidence="1" key="2">
    <citation type="submission" date="2015-05" db="UniProtKB">
        <authorList>
            <consortium name="EnsemblMetazoa"/>
        </authorList>
    </citation>
    <scope>IDENTIFICATION</scope>
</reference>
<accession>T1HJ49</accession>
<dbReference type="Proteomes" id="UP000015103">
    <property type="component" value="Unassembled WGS sequence"/>
</dbReference>
<sequence length="24" mass="2891">MALTARYTCNFVTILVIFPFKYFM</sequence>
<proteinExistence type="predicted"/>
<dbReference type="VEuPathDB" id="VectorBase:RPRC010432"/>